<organism evidence="2 3">
    <name type="scientific">Teichococcus vastitatis</name>
    <dbReference type="NCBI Taxonomy" id="2307076"/>
    <lineage>
        <taxon>Bacteria</taxon>
        <taxon>Pseudomonadati</taxon>
        <taxon>Pseudomonadota</taxon>
        <taxon>Alphaproteobacteria</taxon>
        <taxon>Acetobacterales</taxon>
        <taxon>Roseomonadaceae</taxon>
        <taxon>Roseomonas</taxon>
    </lineage>
</organism>
<comment type="caution">
    <text evidence="2">The sequence shown here is derived from an EMBL/GenBank/DDBJ whole genome shotgun (WGS) entry which is preliminary data.</text>
</comment>
<evidence type="ECO:0000313" key="3">
    <source>
        <dbReference type="Proteomes" id="UP001201985"/>
    </source>
</evidence>
<name>A0ABS9WCE3_9PROT</name>
<proteinExistence type="predicted"/>
<gene>
    <name evidence="2" type="ORF">MON41_24930</name>
</gene>
<dbReference type="EMBL" id="JALBUU010000125">
    <property type="protein sequence ID" value="MCI0756883.1"/>
    <property type="molecule type" value="Genomic_DNA"/>
</dbReference>
<protein>
    <submittedName>
        <fullName evidence="2">MarR family transcriptional regulator</fullName>
    </submittedName>
</protein>
<dbReference type="RefSeq" id="WP_202910474.1">
    <property type="nucleotide sequence ID" value="NZ_JALBUU010000125.1"/>
</dbReference>
<accession>A0ABS9WCE3</accession>
<dbReference type="InterPro" id="IPR036390">
    <property type="entry name" value="WH_DNA-bd_sf"/>
</dbReference>
<evidence type="ECO:0000259" key="1">
    <source>
        <dbReference type="PROSITE" id="PS50995"/>
    </source>
</evidence>
<keyword evidence="3" id="KW-1185">Reference proteome</keyword>
<evidence type="ECO:0000313" key="2">
    <source>
        <dbReference type="EMBL" id="MCI0756883.1"/>
    </source>
</evidence>
<dbReference type="PROSITE" id="PS50995">
    <property type="entry name" value="HTH_MARR_2"/>
    <property type="match status" value="1"/>
</dbReference>
<dbReference type="InterPro" id="IPR039422">
    <property type="entry name" value="MarR/SlyA-like"/>
</dbReference>
<dbReference type="Gene3D" id="1.10.10.10">
    <property type="entry name" value="Winged helix-like DNA-binding domain superfamily/Winged helix DNA-binding domain"/>
    <property type="match status" value="1"/>
</dbReference>
<dbReference type="SUPFAM" id="SSF46785">
    <property type="entry name" value="Winged helix' DNA-binding domain"/>
    <property type="match status" value="1"/>
</dbReference>
<dbReference type="PANTHER" id="PTHR33164">
    <property type="entry name" value="TRANSCRIPTIONAL REGULATOR, MARR FAMILY"/>
    <property type="match status" value="1"/>
</dbReference>
<dbReference type="Proteomes" id="UP001201985">
    <property type="component" value="Unassembled WGS sequence"/>
</dbReference>
<dbReference type="SMART" id="SM00347">
    <property type="entry name" value="HTH_MARR"/>
    <property type="match status" value="1"/>
</dbReference>
<dbReference type="InterPro" id="IPR000835">
    <property type="entry name" value="HTH_MarR-typ"/>
</dbReference>
<reference evidence="2 3" key="1">
    <citation type="submission" date="2022-03" db="EMBL/GenBank/DDBJ databases">
        <title>Complete genome analysis of Roseomonas KG 17.1 : a prolific producer of plant growth promoters.</title>
        <authorList>
            <person name="Saadouli I."/>
            <person name="Najjari A."/>
            <person name="Mosbah A."/>
            <person name="Ouzari H.I."/>
        </authorList>
    </citation>
    <scope>NUCLEOTIDE SEQUENCE [LARGE SCALE GENOMIC DNA]</scope>
    <source>
        <strain evidence="2 3">KG17-1</strain>
    </source>
</reference>
<dbReference type="PANTHER" id="PTHR33164:SF95">
    <property type="entry name" value="TRANSCRIPTIONAL REGULATOR"/>
    <property type="match status" value="1"/>
</dbReference>
<feature type="domain" description="HTH marR-type" evidence="1">
    <location>
        <begin position="47"/>
        <end position="179"/>
    </location>
</feature>
<dbReference type="Pfam" id="PF01047">
    <property type="entry name" value="MarR"/>
    <property type="match status" value="1"/>
</dbReference>
<dbReference type="InterPro" id="IPR036388">
    <property type="entry name" value="WH-like_DNA-bd_sf"/>
</dbReference>
<sequence>MRRGRCVARPPSQPGDLAIIDRDLTLLADAVRDEEPPLSKPIGYSLDESVGHLLRRAHQRHAALFQDRGAVGGLTSTQFATLLKLSELGQATQNALGRAVALDPATTQGVVARLRDRGLLRTARDPLDRRTVVLSLAPEGEAILAEAVQQGRRANEQLLKPLTEAQRTTLIALLRRLLD</sequence>